<protein>
    <submittedName>
        <fullName evidence="1">Uncharacterized protein</fullName>
    </submittedName>
</protein>
<dbReference type="Proteomes" id="UP000036867">
    <property type="component" value="Unassembled WGS sequence"/>
</dbReference>
<dbReference type="STRING" id="263475.AMD00_09710"/>
<evidence type="ECO:0000313" key="2">
    <source>
        <dbReference type="Proteomes" id="UP000036867"/>
    </source>
</evidence>
<dbReference type="GeneID" id="301136379"/>
<dbReference type="RefSeq" id="WP_053416889.1">
    <property type="nucleotide sequence ID" value="NZ_LILB01000005.1"/>
</dbReference>
<reference evidence="2" key="1">
    <citation type="submission" date="2015-08" db="EMBL/GenBank/DDBJ databases">
        <title>Fjat-10028 dsm 16317.</title>
        <authorList>
            <person name="Liu B."/>
            <person name="Wang J."/>
            <person name="Zhu Y."/>
            <person name="Liu G."/>
            <person name="Chen Q."/>
            <person name="Chen Z."/>
            <person name="Lan J."/>
            <person name="Che J."/>
            <person name="Ge C."/>
            <person name="Shi H."/>
            <person name="Pan Z."/>
            <person name="Liu X."/>
        </authorList>
    </citation>
    <scope>NUCLEOTIDE SEQUENCE [LARGE SCALE GENOMIC DNA]</scope>
    <source>
        <strain evidence="2">DSM 16317</strain>
    </source>
</reference>
<name>A0A0M0LCH9_9BACL</name>
<proteinExistence type="predicted"/>
<dbReference type="EMBL" id="LILB01000005">
    <property type="protein sequence ID" value="KOO48706.1"/>
    <property type="molecule type" value="Genomic_DNA"/>
</dbReference>
<dbReference type="OrthoDB" id="9916630at2"/>
<accession>A0A0M0LCH9</accession>
<comment type="caution">
    <text evidence="1">The sequence shown here is derived from an EMBL/GenBank/DDBJ whole genome shotgun (WGS) entry which is preliminary data.</text>
</comment>
<evidence type="ECO:0000313" key="1">
    <source>
        <dbReference type="EMBL" id="KOO48706.1"/>
    </source>
</evidence>
<organism evidence="1 2">
    <name type="scientific">Viridibacillus arvi</name>
    <dbReference type="NCBI Taxonomy" id="263475"/>
    <lineage>
        <taxon>Bacteria</taxon>
        <taxon>Bacillati</taxon>
        <taxon>Bacillota</taxon>
        <taxon>Bacilli</taxon>
        <taxon>Bacillales</taxon>
        <taxon>Caryophanaceae</taxon>
        <taxon>Viridibacillus</taxon>
    </lineage>
</organism>
<gene>
    <name evidence="1" type="ORF">AMD00_09710</name>
</gene>
<keyword evidence="2" id="KW-1185">Reference proteome</keyword>
<sequence length="184" mass="21369">MKKLVGFLIALVIILGGLWSFNLRDDSKGVMENNKDYKESVLNTLENHEQPDFESYQFKDIESMEKAETLEEAFDKIFGNERLFDGDMDGGVITIEMKPGYDTRREMIDFLHYIQYSDLIGSELDEKTDIVNMQVVQPIKPGMNRPEAHQKWAIHVNKVKIMDFSDKETMLDEISLYGKYEVVN</sequence>
<dbReference type="AlphaFoldDB" id="A0A0M0LCH9"/>